<dbReference type="Gene3D" id="3.10.120.10">
    <property type="entry name" value="Cytochrome b5-like heme/steroid binding domain"/>
    <property type="match status" value="1"/>
</dbReference>
<dbReference type="InterPro" id="IPR036400">
    <property type="entry name" value="Cyt_B5-like_heme/steroid_sf"/>
</dbReference>
<evidence type="ECO:0000256" key="4">
    <source>
        <dbReference type="ARBA" id="ARBA00038168"/>
    </source>
</evidence>
<dbReference type="SMART" id="SM01117">
    <property type="entry name" value="Cyt-b5"/>
    <property type="match status" value="1"/>
</dbReference>
<dbReference type="EMBL" id="KZ819325">
    <property type="protein sequence ID" value="PWN21649.1"/>
    <property type="molecule type" value="Genomic_DNA"/>
</dbReference>
<dbReference type="GO" id="GO:0005789">
    <property type="term" value="C:endoplasmic reticulum membrane"/>
    <property type="evidence" value="ECO:0007669"/>
    <property type="project" value="TreeGrafter"/>
</dbReference>
<dbReference type="STRING" id="1684307.A0A316U8Y9"/>
<accession>A0A316U8Y9</accession>
<keyword evidence="3 5" id="KW-0408">Iron</keyword>
<dbReference type="AlphaFoldDB" id="A0A316U8Y9"/>
<dbReference type="PANTHER" id="PTHR19359:SF112">
    <property type="entry name" value="CYTOCHROME B5 HEME-BINDING DOMAIN-CONTAINING PROTEIN"/>
    <property type="match status" value="1"/>
</dbReference>
<evidence type="ECO:0000256" key="5">
    <source>
        <dbReference type="RuleBase" id="RU362121"/>
    </source>
</evidence>
<proteinExistence type="inferred from homology"/>
<dbReference type="RefSeq" id="XP_025348809.1">
    <property type="nucleotide sequence ID" value="XM_025490898.1"/>
</dbReference>
<sequence>MSKQFDAAEIKEHKSAESAWVVVDGSVYDVTEFLEDHPGGSKILLKNCGKDSSDAFWNYHSEKVLKNVAEEYKIGELKPGAKL</sequence>
<dbReference type="SUPFAM" id="SSF55856">
    <property type="entry name" value="Cytochrome b5-like heme/steroid binding domain"/>
    <property type="match status" value="1"/>
</dbReference>
<reference evidence="7 8" key="1">
    <citation type="journal article" date="2018" name="Mol. Biol. Evol.">
        <title>Broad Genomic Sampling Reveals a Smut Pathogenic Ancestry of the Fungal Clade Ustilaginomycotina.</title>
        <authorList>
            <person name="Kijpornyongpan T."/>
            <person name="Mondo S.J."/>
            <person name="Barry K."/>
            <person name="Sandor L."/>
            <person name="Lee J."/>
            <person name="Lipzen A."/>
            <person name="Pangilinan J."/>
            <person name="LaButti K."/>
            <person name="Hainaut M."/>
            <person name="Henrissat B."/>
            <person name="Grigoriev I.V."/>
            <person name="Spatafora J.W."/>
            <person name="Aime M.C."/>
        </authorList>
    </citation>
    <scope>NUCLEOTIDE SEQUENCE [LARGE SCALE GENOMIC DNA]</scope>
    <source>
        <strain evidence="7 8">MCA 4718</strain>
    </source>
</reference>
<comment type="similarity">
    <text evidence="4 5">Belongs to the cytochrome b5 family.</text>
</comment>
<name>A0A316U8Y9_9BASI</name>
<dbReference type="PROSITE" id="PS50255">
    <property type="entry name" value="CYTOCHROME_B5_2"/>
    <property type="match status" value="1"/>
</dbReference>
<dbReference type="PRINTS" id="PR00363">
    <property type="entry name" value="CYTOCHROMEB5"/>
</dbReference>
<evidence type="ECO:0000259" key="6">
    <source>
        <dbReference type="PROSITE" id="PS50255"/>
    </source>
</evidence>
<dbReference type="InterPro" id="IPR018506">
    <property type="entry name" value="Cyt_B5_heme-BS"/>
</dbReference>
<dbReference type="GO" id="GO:0020037">
    <property type="term" value="F:heme binding"/>
    <property type="evidence" value="ECO:0007669"/>
    <property type="project" value="UniProtKB-UniRule"/>
</dbReference>
<keyword evidence="2 5" id="KW-0479">Metal-binding</keyword>
<keyword evidence="1 5" id="KW-0349">Heme</keyword>
<dbReference type="GeneID" id="37012632"/>
<feature type="domain" description="Cytochrome b5 heme-binding" evidence="6">
    <location>
        <begin position="2"/>
        <end position="78"/>
    </location>
</feature>
<dbReference type="PANTHER" id="PTHR19359">
    <property type="entry name" value="CYTOCHROME B5"/>
    <property type="match status" value="1"/>
</dbReference>
<dbReference type="Proteomes" id="UP000245942">
    <property type="component" value="Unassembled WGS sequence"/>
</dbReference>
<evidence type="ECO:0000256" key="2">
    <source>
        <dbReference type="ARBA" id="ARBA00022723"/>
    </source>
</evidence>
<evidence type="ECO:0000313" key="7">
    <source>
        <dbReference type="EMBL" id="PWN21649.1"/>
    </source>
</evidence>
<dbReference type="InterPro" id="IPR050668">
    <property type="entry name" value="Cytochrome_b5"/>
</dbReference>
<dbReference type="GO" id="GO:0046872">
    <property type="term" value="F:metal ion binding"/>
    <property type="evidence" value="ECO:0007669"/>
    <property type="project" value="UniProtKB-UniRule"/>
</dbReference>
<organism evidence="7 8">
    <name type="scientific">Pseudomicrostroma glucosiphilum</name>
    <dbReference type="NCBI Taxonomy" id="1684307"/>
    <lineage>
        <taxon>Eukaryota</taxon>
        <taxon>Fungi</taxon>
        <taxon>Dikarya</taxon>
        <taxon>Basidiomycota</taxon>
        <taxon>Ustilaginomycotina</taxon>
        <taxon>Exobasidiomycetes</taxon>
        <taxon>Microstromatales</taxon>
        <taxon>Microstromatales incertae sedis</taxon>
        <taxon>Pseudomicrostroma</taxon>
    </lineage>
</organism>
<evidence type="ECO:0000313" key="8">
    <source>
        <dbReference type="Proteomes" id="UP000245942"/>
    </source>
</evidence>
<keyword evidence="8" id="KW-1185">Reference proteome</keyword>
<evidence type="ECO:0000256" key="1">
    <source>
        <dbReference type="ARBA" id="ARBA00022617"/>
    </source>
</evidence>
<dbReference type="PROSITE" id="PS00191">
    <property type="entry name" value="CYTOCHROME_B5_1"/>
    <property type="match status" value="1"/>
</dbReference>
<gene>
    <name evidence="7" type="ORF">BCV69DRAFT_269492</name>
</gene>
<evidence type="ECO:0000256" key="3">
    <source>
        <dbReference type="ARBA" id="ARBA00023004"/>
    </source>
</evidence>
<dbReference type="FunFam" id="3.10.120.10:FF:000007">
    <property type="entry name" value="Sulfite oxidase, mitochondrial"/>
    <property type="match status" value="1"/>
</dbReference>
<dbReference type="Pfam" id="PF00173">
    <property type="entry name" value="Cyt-b5"/>
    <property type="match status" value="1"/>
</dbReference>
<dbReference type="InterPro" id="IPR001199">
    <property type="entry name" value="Cyt_B5-like_heme/steroid-bd"/>
</dbReference>
<dbReference type="OrthoDB" id="260519at2759"/>
<protein>
    <submittedName>
        <fullName evidence="7">Putative cytochrome b5</fullName>
    </submittedName>
</protein>